<feature type="compositionally biased region" description="Polar residues" evidence="2">
    <location>
        <begin position="54"/>
        <end position="65"/>
    </location>
</feature>
<keyword evidence="1" id="KW-0862">Zinc</keyword>
<evidence type="ECO:0000256" key="2">
    <source>
        <dbReference type="SAM" id="MobiDB-lite"/>
    </source>
</evidence>
<feature type="compositionally biased region" description="Basic and acidic residues" evidence="2">
    <location>
        <begin position="43"/>
        <end position="53"/>
    </location>
</feature>
<proteinExistence type="predicted"/>
<accession>A0AAD7F882</accession>
<dbReference type="GO" id="GO:0008270">
    <property type="term" value="F:zinc ion binding"/>
    <property type="evidence" value="ECO:0007669"/>
    <property type="project" value="UniProtKB-KW"/>
</dbReference>
<feature type="compositionally biased region" description="Basic and acidic residues" evidence="2">
    <location>
        <begin position="775"/>
        <end position="789"/>
    </location>
</feature>
<dbReference type="GO" id="GO:0043565">
    <property type="term" value="F:sequence-specific DNA binding"/>
    <property type="evidence" value="ECO:0007669"/>
    <property type="project" value="InterPro"/>
</dbReference>
<dbReference type="EMBL" id="JARKIF010000046">
    <property type="protein sequence ID" value="KAJ7608244.1"/>
    <property type="molecule type" value="Genomic_DNA"/>
</dbReference>
<evidence type="ECO:0000313" key="4">
    <source>
        <dbReference type="EMBL" id="KAJ7608244.1"/>
    </source>
</evidence>
<keyword evidence="1" id="KW-0479">Metal-binding</keyword>
<dbReference type="PROSITE" id="PS50114">
    <property type="entry name" value="GATA_ZN_FINGER_2"/>
    <property type="match status" value="1"/>
</dbReference>
<gene>
    <name evidence="4" type="ORF">FB45DRAFT_877404</name>
</gene>
<sequence length="856" mass="95204">MPRRRRMNGTRLIWMKMKRWGCGGGRAGAGVSAEVDVDEDADTDAKADAESDTRAASSATKASVTPSPPCRWYPRYRLLHLIPPSLRRGLNNNGWWLRQRQNHHPRRTRGVPRTEREREGVQGARWRGCMGVRVIVGIRQVRMQWGKRCRTRRDDSKIFLQSESFGNPAGGVAAAAAARVVAYRGTWWIRGWSRGHVRIRRCDIRRAIRRWKRCVSGDVAVWGVGCQLGQSRAVGLVWPLAEVGKVDVVAEWSLALVGVDHQSESYGSQGSRGEQHNREPKLRAFGADSVEDALLYNLHASVPVVPPRKEPVFDRPTPRENLYSDRQSYAHVKVKSNTPLTISHSAQIPLPHPDDTTHIRIIGDSRVKHGLVRRAVISQPGYFKLFYYHQLYLIKYGVLRTLSGAAFLIVFAKYQVKCPSHALRSGNTTKDALLPESKRKRRTTATVGESEDTYGAESHDLGRVRRVTSILAAWHAQGTIHPRPNQTGPLVTFIKMPGHREATNAESSYLPHTHGSSQLYRLASLPTRRNGFFARSSPLMNLTRLYADDDDRVRQVLNYGNYHSGAAQNTQHSYSSGYGDAQSMAHTPYHHGYANPIMIPQGGDTTSMLSSSVPLAYSQDPQVARWILTLAFRRIETDPAGMYAELPYLLNNPSLGYSYSTNANYPQQMSDRYHMPMEPNPGPGTFAGPQCYSNTAGLDYGQSLTESYTNHNQPDPMSGWNPVGALSCQNILANNLMSGVNLTSTAYDFAFVHVKVDLVVAGSKPTGRASAGPNVRRDESQYPGRRSDGRKQCAKCLTTSTGSWRRHPPNSGRTGLLLCNRCGLALKRNPTLDGGIWGTLLEAWVGTRTALARIIV</sequence>
<dbReference type="Gene3D" id="3.30.50.10">
    <property type="entry name" value="Erythroid Transcription Factor GATA-1, subunit A"/>
    <property type="match status" value="1"/>
</dbReference>
<feature type="region of interest" description="Disordered" evidence="2">
    <location>
        <begin position="25"/>
        <end position="67"/>
    </location>
</feature>
<keyword evidence="5" id="KW-1185">Reference proteome</keyword>
<name>A0AAD7F882_9AGAR</name>
<feature type="domain" description="GATA-type" evidence="3">
    <location>
        <begin position="787"/>
        <end position="829"/>
    </location>
</feature>
<dbReference type="GO" id="GO:0006355">
    <property type="term" value="P:regulation of DNA-templated transcription"/>
    <property type="evidence" value="ECO:0007669"/>
    <property type="project" value="InterPro"/>
</dbReference>
<feature type="region of interest" description="Disordered" evidence="2">
    <location>
        <begin position="765"/>
        <end position="789"/>
    </location>
</feature>
<evidence type="ECO:0000259" key="3">
    <source>
        <dbReference type="PROSITE" id="PS50114"/>
    </source>
</evidence>
<reference evidence="4" key="1">
    <citation type="submission" date="2023-03" db="EMBL/GenBank/DDBJ databases">
        <title>Massive genome expansion in bonnet fungi (Mycena s.s.) driven by repeated elements and novel gene families across ecological guilds.</title>
        <authorList>
            <consortium name="Lawrence Berkeley National Laboratory"/>
            <person name="Harder C.B."/>
            <person name="Miyauchi S."/>
            <person name="Viragh M."/>
            <person name="Kuo A."/>
            <person name="Thoen E."/>
            <person name="Andreopoulos B."/>
            <person name="Lu D."/>
            <person name="Skrede I."/>
            <person name="Drula E."/>
            <person name="Henrissat B."/>
            <person name="Morin E."/>
            <person name="Kohler A."/>
            <person name="Barry K."/>
            <person name="LaButti K."/>
            <person name="Morin E."/>
            <person name="Salamov A."/>
            <person name="Lipzen A."/>
            <person name="Mereny Z."/>
            <person name="Hegedus B."/>
            <person name="Baldrian P."/>
            <person name="Stursova M."/>
            <person name="Weitz H."/>
            <person name="Taylor A."/>
            <person name="Grigoriev I.V."/>
            <person name="Nagy L.G."/>
            <person name="Martin F."/>
            <person name="Kauserud H."/>
        </authorList>
    </citation>
    <scope>NUCLEOTIDE SEQUENCE</scope>
    <source>
        <strain evidence="4">9284</strain>
    </source>
</reference>
<keyword evidence="1" id="KW-0863">Zinc-finger</keyword>
<organism evidence="4 5">
    <name type="scientific">Roridomyces roridus</name>
    <dbReference type="NCBI Taxonomy" id="1738132"/>
    <lineage>
        <taxon>Eukaryota</taxon>
        <taxon>Fungi</taxon>
        <taxon>Dikarya</taxon>
        <taxon>Basidiomycota</taxon>
        <taxon>Agaricomycotina</taxon>
        <taxon>Agaricomycetes</taxon>
        <taxon>Agaricomycetidae</taxon>
        <taxon>Agaricales</taxon>
        <taxon>Marasmiineae</taxon>
        <taxon>Mycenaceae</taxon>
        <taxon>Roridomyces</taxon>
    </lineage>
</organism>
<evidence type="ECO:0000313" key="5">
    <source>
        <dbReference type="Proteomes" id="UP001221142"/>
    </source>
</evidence>
<dbReference type="SUPFAM" id="SSF57716">
    <property type="entry name" value="Glucocorticoid receptor-like (DNA-binding domain)"/>
    <property type="match status" value="1"/>
</dbReference>
<dbReference type="InterPro" id="IPR013088">
    <property type="entry name" value="Znf_NHR/GATA"/>
</dbReference>
<comment type="caution">
    <text evidence="4">The sequence shown here is derived from an EMBL/GenBank/DDBJ whole genome shotgun (WGS) entry which is preliminary data.</text>
</comment>
<dbReference type="Proteomes" id="UP001221142">
    <property type="component" value="Unassembled WGS sequence"/>
</dbReference>
<feature type="region of interest" description="Disordered" evidence="2">
    <location>
        <begin position="427"/>
        <end position="455"/>
    </location>
</feature>
<protein>
    <recommendedName>
        <fullName evidence="3">GATA-type domain-containing protein</fullName>
    </recommendedName>
</protein>
<evidence type="ECO:0000256" key="1">
    <source>
        <dbReference type="PROSITE-ProRule" id="PRU00094"/>
    </source>
</evidence>
<dbReference type="InterPro" id="IPR000679">
    <property type="entry name" value="Znf_GATA"/>
</dbReference>
<dbReference type="AlphaFoldDB" id="A0AAD7F882"/>